<evidence type="ECO:0000256" key="1">
    <source>
        <dbReference type="ARBA" id="ARBA00004651"/>
    </source>
</evidence>
<protein>
    <submittedName>
        <fullName evidence="7">Bacterial type II secretion system protein F domain protein</fullName>
    </submittedName>
</protein>
<evidence type="ECO:0000259" key="6">
    <source>
        <dbReference type="Pfam" id="PF00482"/>
    </source>
</evidence>
<dbReference type="PANTHER" id="PTHR35007">
    <property type="entry name" value="INTEGRAL MEMBRANE PROTEIN-RELATED"/>
    <property type="match status" value="1"/>
</dbReference>
<keyword evidence="2" id="KW-1003">Cell membrane</keyword>
<dbReference type="Pfam" id="PF00482">
    <property type="entry name" value="T2SSF"/>
    <property type="match status" value="1"/>
</dbReference>
<proteinExistence type="predicted"/>
<gene>
    <name evidence="7" type="ORF">ACLFYP115_03356</name>
</gene>
<accession>A0A6N2WQ93</accession>
<evidence type="ECO:0000313" key="7">
    <source>
        <dbReference type="EMBL" id="VYT41386.1"/>
    </source>
</evidence>
<evidence type="ECO:0000256" key="3">
    <source>
        <dbReference type="ARBA" id="ARBA00022692"/>
    </source>
</evidence>
<organism evidence="7">
    <name type="scientific">Anaerostipes caccae</name>
    <dbReference type="NCBI Taxonomy" id="105841"/>
    <lineage>
        <taxon>Bacteria</taxon>
        <taxon>Bacillati</taxon>
        <taxon>Bacillota</taxon>
        <taxon>Clostridia</taxon>
        <taxon>Lachnospirales</taxon>
        <taxon>Lachnospiraceae</taxon>
        <taxon>Anaerostipes</taxon>
    </lineage>
</organism>
<keyword evidence="3" id="KW-0812">Transmembrane</keyword>
<feature type="domain" description="Type II secretion system protein GspF" evidence="6">
    <location>
        <begin position="88"/>
        <end position="216"/>
    </location>
</feature>
<dbReference type="AlphaFoldDB" id="A0A6N2WQ93"/>
<comment type="subcellular location">
    <subcellularLocation>
        <location evidence="1">Cell membrane</location>
        <topology evidence="1">Multi-pass membrane protein</topology>
    </subcellularLocation>
</comment>
<dbReference type="InterPro" id="IPR018076">
    <property type="entry name" value="T2SS_GspF_dom"/>
</dbReference>
<evidence type="ECO:0000256" key="4">
    <source>
        <dbReference type="ARBA" id="ARBA00022989"/>
    </source>
</evidence>
<dbReference type="GO" id="GO:0005886">
    <property type="term" value="C:plasma membrane"/>
    <property type="evidence" value="ECO:0007669"/>
    <property type="project" value="UniProtKB-SubCell"/>
</dbReference>
<keyword evidence="5" id="KW-0472">Membrane</keyword>
<dbReference type="RefSeq" id="WP_006568373.1">
    <property type="nucleotide sequence ID" value="NZ_CACRSQ010000010.1"/>
</dbReference>
<dbReference type="PANTHER" id="PTHR35007:SF1">
    <property type="entry name" value="PILUS ASSEMBLY PROTEIN"/>
    <property type="match status" value="1"/>
</dbReference>
<evidence type="ECO:0000256" key="5">
    <source>
        <dbReference type="ARBA" id="ARBA00023136"/>
    </source>
</evidence>
<name>A0A6N2WQ93_9FIRM</name>
<reference evidence="7" key="1">
    <citation type="submission" date="2019-11" db="EMBL/GenBank/DDBJ databases">
        <authorList>
            <person name="Feng L."/>
        </authorList>
    </citation>
    <scope>NUCLEOTIDE SEQUENCE</scope>
    <source>
        <strain evidence="7">AcaccaeLFYP115</strain>
    </source>
</reference>
<keyword evidence="4" id="KW-1133">Transmembrane helix</keyword>
<dbReference type="EMBL" id="CACRSQ010000010">
    <property type="protein sequence ID" value="VYT41386.1"/>
    <property type="molecule type" value="Genomic_DNA"/>
</dbReference>
<sequence length="259" mass="29918">MKLIKSYYLSRIKEVNILEVFNIRKAVLKAAQGMILFFIICYLFYDRIWLGILYAVFCFPYMLYQAREERKMRIRQSRLEFKEMLLSVYNSLSAGYSLENAVRAARDDMRAVNGDKKSVLEQELSLVCAGLEVNQPIEVLMDKMALRLGVDEASQFAQVLWIIKRNGGNLIQIIKKSVEHMNQKIQVKEEILTMVSAKRMEQKIMSVMPFFILLYVRLMNPGYFQVLYDSPGGVILSTVCLIVLVAAGMWAKKIVEIEV</sequence>
<evidence type="ECO:0000256" key="2">
    <source>
        <dbReference type="ARBA" id="ARBA00022475"/>
    </source>
</evidence>